<sequence>MNRDLRDKVQAKVFDIKYGEAELFWYEVEKIKNGRPTTEYIVEPTKLKQFIVNSGFRLHEDKLVYLKNNIVEITTPEKIYKFCYNYISQFQETNIESAFIKQGTSYLIKNKGIVTLLPELGIPLVRDSINISYKFYKNGIVKIELNKPLELIEYKDAPGFVWKDSIQKRNIHLHIASKKLGDKAMFEKFIENLSNDSNHFNSICSALGYAIHTFKDARKPICLIFNDEVQTDTSKPQGGTGKGLIVKGISEIVGKAAYNGKNSDFTNNKFAFQHVCDSTGIILIDDAPRNFAFESLFSVLSDDLPVEVKHQPVRIVPFKNSPKFVITTNYTIKGDSPSYKRRRFDIFLRNHYSDTFQPNDEFDCEFFHGWDEEEWNLFDHFMFECLKTYLDQGLIPYNSESLRLKMLCNETSVDFYELMEEHFNHLEVKMLYQTVRNKLIKEYGSDYKYIDNNKNLIIDWISRYAEFKGYQIAKKRANKGNTFIFSK</sequence>
<dbReference type="Gene3D" id="3.40.50.300">
    <property type="entry name" value="P-loop containing nucleotide triphosphate hydrolases"/>
    <property type="match status" value="1"/>
</dbReference>
<keyword evidence="3" id="KW-1185">Reference proteome</keyword>
<gene>
    <name evidence="2" type="ORF">MKO06_03775</name>
</gene>
<comment type="caution">
    <text evidence="2">The sequence shown here is derived from an EMBL/GenBank/DDBJ whole genome shotgun (WGS) entry which is preliminary data.</text>
</comment>
<evidence type="ECO:0000259" key="1">
    <source>
        <dbReference type="Pfam" id="PF19263"/>
    </source>
</evidence>
<dbReference type="InterPro" id="IPR045455">
    <property type="entry name" value="NrS-1_pol-like_helicase"/>
</dbReference>
<organism evidence="2 3">
    <name type="scientific">Christiangramia oceanisediminis</name>
    <dbReference type="NCBI Taxonomy" id="2920386"/>
    <lineage>
        <taxon>Bacteria</taxon>
        <taxon>Pseudomonadati</taxon>
        <taxon>Bacteroidota</taxon>
        <taxon>Flavobacteriia</taxon>
        <taxon>Flavobacteriales</taxon>
        <taxon>Flavobacteriaceae</taxon>
        <taxon>Christiangramia</taxon>
    </lineage>
</organism>
<dbReference type="Proteomes" id="UP001155280">
    <property type="component" value="Unassembled WGS sequence"/>
</dbReference>
<name>A0A9X2I967_9FLAO</name>
<evidence type="ECO:0000313" key="2">
    <source>
        <dbReference type="EMBL" id="MCP9199013.1"/>
    </source>
</evidence>
<dbReference type="InterPro" id="IPR027417">
    <property type="entry name" value="P-loop_NTPase"/>
</dbReference>
<accession>A0A9X2I967</accession>
<dbReference type="RefSeq" id="WP_241551006.1">
    <property type="nucleotide sequence ID" value="NZ_JANCNS010000001.1"/>
</dbReference>
<reference evidence="2" key="1">
    <citation type="submission" date="2022-07" db="EMBL/GenBank/DDBJ databases">
        <title>Gramela sediminis sp. nov., isolated from deep-sea sediment of the Indian Ocean.</title>
        <authorList>
            <person name="Shi H."/>
        </authorList>
    </citation>
    <scope>NUCLEOTIDE SEQUENCE</scope>
    <source>
        <strain evidence="2">GC03-9</strain>
    </source>
</reference>
<proteinExistence type="predicted"/>
<protein>
    <recommendedName>
        <fullName evidence="1">NrS-1 polymerase-like helicase domain-containing protein</fullName>
    </recommendedName>
</protein>
<feature type="domain" description="NrS-1 polymerase-like helicase" evidence="1">
    <location>
        <begin position="237"/>
        <end position="335"/>
    </location>
</feature>
<dbReference type="Pfam" id="PF19263">
    <property type="entry name" value="DUF5906"/>
    <property type="match status" value="1"/>
</dbReference>
<dbReference type="AlphaFoldDB" id="A0A9X2I967"/>
<dbReference type="EMBL" id="JANCNS010000001">
    <property type="protein sequence ID" value="MCP9199013.1"/>
    <property type="molecule type" value="Genomic_DNA"/>
</dbReference>
<evidence type="ECO:0000313" key="3">
    <source>
        <dbReference type="Proteomes" id="UP001155280"/>
    </source>
</evidence>